<dbReference type="Gene3D" id="3.10.410.10">
    <property type="entry name" value="Formyltetrahydrofolate synthetase, domain 3"/>
    <property type="match status" value="1"/>
</dbReference>
<feature type="domain" description="Tetrahydrofolate dehydrogenase/cyclohydrolase catalytic" evidence="21">
    <location>
        <begin position="10"/>
        <end position="128"/>
    </location>
</feature>
<dbReference type="SUPFAM" id="SSF51735">
    <property type="entry name" value="NAD(P)-binding Rossmann-fold domains"/>
    <property type="match status" value="1"/>
</dbReference>
<dbReference type="Pfam" id="PF01268">
    <property type="entry name" value="FTHFS"/>
    <property type="match status" value="1"/>
</dbReference>
<evidence type="ECO:0000256" key="5">
    <source>
        <dbReference type="ARBA" id="ARBA00011738"/>
    </source>
</evidence>
<dbReference type="EC" id="1.5.1.5" evidence="8"/>
<evidence type="ECO:0000256" key="3">
    <source>
        <dbReference type="ARBA" id="ARBA00005559"/>
    </source>
</evidence>
<protein>
    <recommendedName>
        <fullName evidence="9">C-1-tetrahydrofolate synthase, cytoplasmic</fullName>
        <ecNumber evidence="8">1.5.1.5</ecNumber>
        <ecNumber evidence="7">3.5.4.9</ecNumber>
        <ecNumber evidence="6">6.3.4.3</ecNumber>
    </recommendedName>
</protein>
<dbReference type="Pfam" id="PF02882">
    <property type="entry name" value="THF_DHG_CYH_C"/>
    <property type="match status" value="1"/>
</dbReference>
<evidence type="ECO:0000313" key="23">
    <source>
        <dbReference type="EMBL" id="OXU25660.1"/>
    </source>
</evidence>
<keyword evidence="18" id="KW-0511">Multifunctional enzyme</keyword>
<keyword evidence="10" id="KW-0963">Cytoplasm</keyword>
<dbReference type="InterPro" id="IPR036291">
    <property type="entry name" value="NAD(P)-bd_dom_sf"/>
</dbReference>
<dbReference type="SUPFAM" id="SSF53223">
    <property type="entry name" value="Aminoacid dehydrogenase-like, N-terminal domain"/>
    <property type="match status" value="1"/>
</dbReference>
<dbReference type="InterPro" id="IPR027417">
    <property type="entry name" value="P-loop_NTPase"/>
</dbReference>
<dbReference type="EC" id="6.3.4.3" evidence="6"/>
<dbReference type="PROSITE" id="PS00721">
    <property type="entry name" value="FTHFS_1"/>
    <property type="match status" value="1"/>
</dbReference>
<comment type="similarity">
    <text evidence="4">In the C-terminal section; belongs to the formate--tetrahydrofolate ligase family.</text>
</comment>
<dbReference type="EMBL" id="NNAY01000972">
    <property type="protein sequence ID" value="OXU25660.1"/>
    <property type="molecule type" value="Genomic_DNA"/>
</dbReference>
<evidence type="ECO:0000256" key="14">
    <source>
        <dbReference type="ARBA" id="ARBA00022801"/>
    </source>
</evidence>
<dbReference type="HAMAP" id="MF_01543">
    <property type="entry name" value="FTHFS"/>
    <property type="match status" value="1"/>
</dbReference>
<dbReference type="SUPFAM" id="SSF52540">
    <property type="entry name" value="P-loop containing nucleoside triphosphate hydrolases"/>
    <property type="match status" value="1"/>
</dbReference>
<keyword evidence="11" id="KW-0554">One-carbon metabolism</keyword>
<dbReference type="GO" id="GO:0005829">
    <property type="term" value="C:cytosol"/>
    <property type="evidence" value="ECO:0007669"/>
    <property type="project" value="UniProtKB-ARBA"/>
</dbReference>
<dbReference type="STRING" id="543379.A0A232F5A3"/>
<evidence type="ECO:0000256" key="4">
    <source>
        <dbReference type="ARBA" id="ARBA00006985"/>
    </source>
</evidence>
<dbReference type="FunFam" id="3.10.410.10:FF:000001">
    <property type="entry name" value="Putative formate--tetrahydrofolate ligase"/>
    <property type="match status" value="1"/>
</dbReference>
<dbReference type="Gene3D" id="3.40.50.720">
    <property type="entry name" value="NAD(P)-binding Rossmann-like Domain"/>
    <property type="match status" value="1"/>
</dbReference>
<comment type="caution">
    <text evidence="23">The sequence shown here is derived from an EMBL/GenBank/DDBJ whole genome shotgun (WGS) entry which is preliminary data.</text>
</comment>
<evidence type="ECO:0000256" key="6">
    <source>
        <dbReference type="ARBA" id="ARBA00012295"/>
    </source>
</evidence>
<keyword evidence="16" id="KW-0521">NADP</keyword>
<dbReference type="GO" id="GO:0009257">
    <property type="term" value="P:10-formyltetrahydrofolate biosynthetic process"/>
    <property type="evidence" value="ECO:0007669"/>
    <property type="project" value="UniProtKB-ARBA"/>
</dbReference>
<comment type="pathway">
    <text evidence="2">One-carbon metabolism; tetrahydrofolate interconversion.</text>
</comment>
<evidence type="ECO:0000256" key="7">
    <source>
        <dbReference type="ARBA" id="ARBA00012776"/>
    </source>
</evidence>
<dbReference type="Gene3D" id="1.10.8.770">
    <property type="match status" value="1"/>
</dbReference>
<sequence>MATDVRGVVLSGTDLAKEIRESLAKDVAAIQQKLPNYAPGLAIVQVGGREDSNVYIRMKIKAASEIGIKATHVKMPNTTTEHELLTKLNKLNNDPDTHGIIVQMPLDSVNKINSHLITDTVSPDKDVDGLNTINEGRVAIGDMSGFLPCTPNGCIELIKRSGVPIAGAQAVVLGRSKIVGTPVAELLKWHNATVTVCHSRTKDLPSVVSKADIVVVGIGQPELVKGSWIKPGAVVIDCGINSIPDPSKKSGQRLVGDVDYAEAAKVASYITPVPGGVGPMTVAMLMKNTVISAQRAAERLLHNDWKVRVLKLNLEKPVPSDIAISRAHEPKPITMIAEEIGVLPNELSPYGSKKAKIGLSVIKRLQHQKDGKYVVVAGITPTPLGEGKSTTSLGLVQALTAHKGKNSFATLRQPSQGPTFGVKGGAAGGGYAQVIPMEEFNLHLTGDIHAVTAANNLMAAQIDARYFHEETQSDKALYDRLVPTVKGVRKFSRIQLRRLAKLGIQKTDPNTLTAEEQSKFARLDIDPENVPFTRVVDLNDRYLRKITIGQSPTEKGKIRETGFKISVGSEIMAILALATSVEDMKTRLANMVVAFNKKGEPLTADDFGMTGAMAVLLKDAIEPTLMQSVEGTPVLVHAGPFANIAHGCSSIIADAIALKLVGPDGIVVTEAGFGSDIGMEKFFDIKCRKSGLVPNAVVLVATIRAIKMHGGGPAVTPGAPLKKEYVEENLELVQKGLPNMIKHISNGTKFGIPVIVAINAHQSDTPAELQLVKEAALANGASDAVVCTHWAEGGQGALELADAVSAATSKPSNFHFLYELDLSIEEKINKIAKEMYGAGEVVLNDKVKAKIQEYNKFGYDKLPLCMAKTSNSLTGDANIKGAPTGFKLDITDIFVSVGAGFVVPMVGEILMMPGLPTRPSIYDMDWNSETGEIEGLSLSSALARTSAAVGSSGHLKPSIRMSKGPFLEIINPLSGLSNCMDEQPKSKRKPSMLFSFTLYLPSSCGSSENLPSNGIT</sequence>
<keyword evidence="17" id="KW-0560">Oxidoreductase</keyword>
<reference evidence="23 24" key="1">
    <citation type="journal article" date="2017" name="Curr. Biol.">
        <title>The Evolution of Venom by Co-option of Single-Copy Genes.</title>
        <authorList>
            <person name="Martinson E.O."/>
            <person name="Mrinalini"/>
            <person name="Kelkar Y.D."/>
            <person name="Chang C.H."/>
            <person name="Werren J.H."/>
        </authorList>
    </citation>
    <scope>NUCLEOTIDE SEQUENCE [LARGE SCALE GENOMIC DNA]</scope>
    <source>
        <strain evidence="23 24">Alberta</strain>
        <tissue evidence="23">Whole body</tissue>
    </source>
</reference>
<dbReference type="GO" id="GO:0046655">
    <property type="term" value="P:folic acid metabolic process"/>
    <property type="evidence" value="ECO:0007669"/>
    <property type="project" value="UniProtKB-ARBA"/>
</dbReference>
<gene>
    <name evidence="23" type="ORF">TSAR_014140</name>
</gene>
<comment type="similarity">
    <text evidence="3">In the N-terminal section; belongs to the tetrahydrofolate dehydrogenase/cyclohydrolase family.</text>
</comment>
<evidence type="ECO:0000256" key="20">
    <source>
        <dbReference type="ARBA" id="ARBA00049033"/>
    </source>
</evidence>
<dbReference type="GO" id="GO:0006164">
    <property type="term" value="P:purine nucleotide biosynthetic process"/>
    <property type="evidence" value="ECO:0007669"/>
    <property type="project" value="UniProtKB-ARBA"/>
</dbReference>
<comment type="catalytic activity">
    <reaction evidence="20">
        <text>(6S)-5,6,7,8-tetrahydrofolate + formate + ATP = (6R)-10-formyltetrahydrofolate + ADP + phosphate</text>
        <dbReference type="Rhea" id="RHEA:20221"/>
        <dbReference type="ChEBI" id="CHEBI:15740"/>
        <dbReference type="ChEBI" id="CHEBI:30616"/>
        <dbReference type="ChEBI" id="CHEBI:43474"/>
        <dbReference type="ChEBI" id="CHEBI:57453"/>
        <dbReference type="ChEBI" id="CHEBI:195366"/>
        <dbReference type="ChEBI" id="CHEBI:456216"/>
        <dbReference type="EC" id="6.3.4.3"/>
    </reaction>
</comment>
<comment type="catalytic activity">
    <reaction evidence="19">
        <text>(6R)-5,10-methenyltetrahydrofolate + H2O = (6R)-10-formyltetrahydrofolate + H(+)</text>
        <dbReference type="Rhea" id="RHEA:23700"/>
        <dbReference type="ChEBI" id="CHEBI:15377"/>
        <dbReference type="ChEBI" id="CHEBI:15378"/>
        <dbReference type="ChEBI" id="CHEBI:57455"/>
        <dbReference type="ChEBI" id="CHEBI:195366"/>
        <dbReference type="EC" id="3.5.4.9"/>
    </reaction>
</comment>
<organism evidence="23 24">
    <name type="scientific">Trichomalopsis sarcophagae</name>
    <dbReference type="NCBI Taxonomy" id="543379"/>
    <lineage>
        <taxon>Eukaryota</taxon>
        <taxon>Metazoa</taxon>
        <taxon>Ecdysozoa</taxon>
        <taxon>Arthropoda</taxon>
        <taxon>Hexapoda</taxon>
        <taxon>Insecta</taxon>
        <taxon>Pterygota</taxon>
        <taxon>Neoptera</taxon>
        <taxon>Endopterygota</taxon>
        <taxon>Hymenoptera</taxon>
        <taxon>Apocrita</taxon>
        <taxon>Proctotrupomorpha</taxon>
        <taxon>Chalcidoidea</taxon>
        <taxon>Pteromalidae</taxon>
        <taxon>Pteromalinae</taxon>
        <taxon>Trichomalopsis</taxon>
    </lineage>
</organism>
<dbReference type="InterPro" id="IPR046346">
    <property type="entry name" value="Aminoacid_DH-like_N_sf"/>
</dbReference>
<dbReference type="PROSITE" id="PS00722">
    <property type="entry name" value="FTHFS_2"/>
    <property type="match status" value="1"/>
</dbReference>
<dbReference type="Gene3D" id="3.40.50.10860">
    <property type="entry name" value="Leucine Dehydrogenase, chain A, domain 1"/>
    <property type="match status" value="1"/>
</dbReference>
<dbReference type="HAMAP" id="MF_01576">
    <property type="entry name" value="THF_DHG_CYH"/>
    <property type="match status" value="1"/>
</dbReference>
<dbReference type="AlphaFoldDB" id="A0A232F5A3"/>
<dbReference type="PROSITE" id="PS00767">
    <property type="entry name" value="THF_DHG_CYH_2"/>
    <property type="match status" value="1"/>
</dbReference>
<dbReference type="InterPro" id="IPR000559">
    <property type="entry name" value="Formate_THF_ligase"/>
</dbReference>
<dbReference type="FunFam" id="3.40.50.720:FF:000006">
    <property type="entry name" value="Bifunctional protein FolD"/>
    <property type="match status" value="1"/>
</dbReference>
<dbReference type="GO" id="GO:0004488">
    <property type="term" value="F:methylenetetrahydrofolate dehydrogenase (NADP+) activity"/>
    <property type="evidence" value="ECO:0007669"/>
    <property type="project" value="UniProtKB-EC"/>
</dbReference>
<dbReference type="PANTHER" id="PTHR48099">
    <property type="entry name" value="C-1-TETRAHYDROFOLATE SYNTHASE, CYTOPLASMIC-RELATED"/>
    <property type="match status" value="1"/>
</dbReference>
<evidence type="ECO:0000256" key="17">
    <source>
        <dbReference type="ARBA" id="ARBA00023002"/>
    </source>
</evidence>
<dbReference type="FunFam" id="3.40.50.300:FF:001123">
    <property type="entry name" value="C-1-tetrahydrofolate synthase, cytoplasmic isoform X2"/>
    <property type="match status" value="1"/>
</dbReference>
<dbReference type="OrthoDB" id="1845775at2759"/>
<evidence type="ECO:0000256" key="19">
    <source>
        <dbReference type="ARBA" id="ARBA00036357"/>
    </source>
</evidence>
<dbReference type="GO" id="GO:0035999">
    <property type="term" value="P:tetrahydrofolate interconversion"/>
    <property type="evidence" value="ECO:0007669"/>
    <property type="project" value="UniProtKB-UniPathway"/>
</dbReference>
<dbReference type="PRINTS" id="PR00085">
    <property type="entry name" value="THFDHDRGNASE"/>
</dbReference>
<dbReference type="Proteomes" id="UP000215335">
    <property type="component" value="Unassembled WGS sequence"/>
</dbReference>
<evidence type="ECO:0000259" key="21">
    <source>
        <dbReference type="Pfam" id="PF00763"/>
    </source>
</evidence>
<evidence type="ECO:0000256" key="18">
    <source>
        <dbReference type="ARBA" id="ARBA00023268"/>
    </source>
</evidence>
<comment type="subunit">
    <text evidence="5">Homodimer.</text>
</comment>
<evidence type="ECO:0000256" key="13">
    <source>
        <dbReference type="ARBA" id="ARBA00022741"/>
    </source>
</evidence>
<accession>A0A232F5A3</accession>
<keyword evidence="13" id="KW-0547">Nucleotide-binding</keyword>
<evidence type="ECO:0000313" key="24">
    <source>
        <dbReference type="Proteomes" id="UP000215335"/>
    </source>
</evidence>
<dbReference type="FunFam" id="1.10.8.770:FF:000001">
    <property type="entry name" value="Methylenetetrahydrofolate dehydrogenase (NADP+ dependent) 1 like"/>
    <property type="match status" value="1"/>
</dbReference>
<evidence type="ECO:0000256" key="16">
    <source>
        <dbReference type="ARBA" id="ARBA00022857"/>
    </source>
</evidence>
<dbReference type="CDD" id="cd01080">
    <property type="entry name" value="NAD_bind_m-THF_DH_Cyclohyd"/>
    <property type="match status" value="1"/>
</dbReference>
<dbReference type="PROSITE" id="PS00766">
    <property type="entry name" value="THF_DHG_CYH_1"/>
    <property type="match status" value="1"/>
</dbReference>
<dbReference type="GO" id="GO:0004477">
    <property type="term" value="F:methenyltetrahydrofolate cyclohydrolase activity"/>
    <property type="evidence" value="ECO:0007669"/>
    <property type="project" value="UniProtKB-EC"/>
</dbReference>
<keyword evidence="12" id="KW-0436">Ligase</keyword>
<dbReference type="CDD" id="cd00477">
    <property type="entry name" value="FTHFS"/>
    <property type="match status" value="1"/>
</dbReference>
<name>A0A232F5A3_9HYME</name>
<keyword evidence="14" id="KW-0378">Hydrolase</keyword>
<dbReference type="UniPathway" id="UPA00193"/>
<dbReference type="InterPro" id="IPR020867">
    <property type="entry name" value="THF_DH/CycHdrlase_CS"/>
</dbReference>
<evidence type="ECO:0000256" key="1">
    <source>
        <dbReference type="ARBA" id="ARBA00004496"/>
    </source>
</evidence>
<dbReference type="InterPro" id="IPR000672">
    <property type="entry name" value="THF_DH/CycHdrlase"/>
</dbReference>
<comment type="subcellular location">
    <subcellularLocation>
        <location evidence="1">Cytoplasm</location>
    </subcellularLocation>
</comment>
<evidence type="ECO:0000256" key="9">
    <source>
        <dbReference type="ARBA" id="ARBA00017592"/>
    </source>
</evidence>
<evidence type="ECO:0000256" key="8">
    <source>
        <dbReference type="ARBA" id="ARBA00012859"/>
    </source>
</evidence>
<dbReference type="Gene3D" id="3.40.50.300">
    <property type="entry name" value="P-loop containing nucleotide triphosphate hydrolases"/>
    <property type="match status" value="2"/>
</dbReference>
<feature type="domain" description="Tetrahydrofolate dehydrogenase/cyclohydrolase NAD(P)-binding" evidence="22">
    <location>
        <begin position="148"/>
        <end position="295"/>
    </location>
</feature>
<dbReference type="FunFam" id="3.40.50.10860:FF:000005">
    <property type="entry name" value="C-1-tetrahydrofolate synthase, cytoplasmic, putative"/>
    <property type="match status" value="1"/>
</dbReference>
<dbReference type="EC" id="3.5.4.9" evidence="7"/>
<proteinExistence type="inferred from homology"/>
<dbReference type="GO" id="GO:0006555">
    <property type="term" value="P:methionine metabolic process"/>
    <property type="evidence" value="ECO:0007669"/>
    <property type="project" value="UniProtKB-ARBA"/>
</dbReference>
<evidence type="ECO:0000256" key="12">
    <source>
        <dbReference type="ARBA" id="ARBA00022598"/>
    </source>
</evidence>
<dbReference type="FunFam" id="3.40.50.300:FF:000245">
    <property type="entry name" value="C-1-tetrahydrofolate synthase, cytoplasmic"/>
    <property type="match status" value="1"/>
</dbReference>
<evidence type="ECO:0000256" key="15">
    <source>
        <dbReference type="ARBA" id="ARBA00022840"/>
    </source>
</evidence>
<dbReference type="GO" id="GO:0005524">
    <property type="term" value="F:ATP binding"/>
    <property type="evidence" value="ECO:0007669"/>
    <property type="project" value="UniProtKB-KW"/>
</dbReference>
<dbReference type="GO" id="GO:0004329">
    <property type="term" value="F:formate-tetrahydrofolate ligase activity"/>
    <property type="evidence" value="ECO:0007669"/>
    <property type="project" value="UniProtKB-EC"/>
</dbReference>
<dbReference type="InterPro" id="IPR020628">
    <property type="entry name" value="Formate_THF_ligase_CS"/>
</dbReference>
<dbReference type="InterPro" id="IPR020630">
    <property type="entry name" value="THF_DH/CycHdrlase_cat_dom"/>
</dbReference>
<evidence type="ECO:0000256" key="11">
    <source>
        <dbReference type="ARBA" id="ARBA00022563"/>
    </source>
</evidence>
<dbReference type="Pfam" id="PF00763">
    <property type="entry name" value="THF_DHG_CYH"/>
    <property type="match status" value="1"/>
</dbReference>
<evidence type="ECO:0000256" key="2">
    <source>
        <dbReference type="ARBA" id="ARBA00004777"/>
    </source>
</evidence>
<keyword evidence="15" id="KW-0067">ATP-binding</keyword>
<evidence type="ECO:0000256" key="10">
    <source>
        <dbReference type="ARBA" id="ARBA00022490"/>
    </source>
</evidence>
<dbReference type="InterPro" id="IPR020631">
    <property type="entry name" value="THF_DH/CycHdrlase_NAD-bd_dom"/>
</dbReference>
<evidence type="ECO:0000259" key="22">
    <source>
        <dbReference type="Pfam" id="PF02882"/>
    </source>
</evidence>
<dbReference type="PANTHER" id="PTHR48099:SF5">
    <property type="entry name" value="C-1-TETRAHYDROFOLATE SYNTHASE, CYTOPLASMIC"/>
    <property type="match status" value="1"/>
</dbReference>
<keyword evidence="24" id="KW-1185">Reference proteome</keyword>